<accession>A0AA87ZVH9</accession>
<name>A0AA87ZVH9_FICCA</name>
<keyword evidence="2" id="KW-1185">Reference proteome</keyword>
<dbReference type="Proteomes" id="UP001187192">
    <property type="component" value="Unassembled WGS sequence"/>
</dbReference>
<evidence type="ECO:0000313" key="2">
    <source>
        <dbReference type="Proteomes" id="UP001187192"/>
    </source>
</evidence>
<protein>
    <submittedName>
        <fullName evidence="1">Uncharacterized protein</fullName>
    </submittedName>
</protein>
<proteinExistence type="predicted"/>
<evidence type="ECO:0000313" key="1">
    <source>
        <dbReference type="EMBL" id="GMN40340.1"/>
    </source>
</evidence>
<comment type="caution">
    <text evidence="1">The sequence shown here is derived from an EMBL/GenBank/DDBJ whole genome shotgun (WGS) entry which is preliminary data.</text>
</comment>
<dbReference type="EMBL" id="BTGU01000011">
    <property type="protein sequence ID" value="GMN40340.1"/>
    <property type="molecule type" value="Genomic_DNA"/>
</dbReference>
<reference evidence="1" key="1">
    <citation type="submission" date="2023-07" db="EMBL/GenBank/DDBJ databases">
        <title>draft genome sequence of fig (Ficus carica).</title>
        <authorList>
            <person name="Takahashi T."/>
            <person name="Nishimura K."/>
        </authorList>
    </citation>
    <scope>NUCLEOTIDE SEQUENCE</scope>
</reference>
<sequence>MLTLPPSQRLLARLLVCVTIIRAYKKMVICAIPHRLGMDICDGSYVKGPPPNGSKWRIAATALSQNATVSVSYILKCANELD</sequence>
<dbReference type="AlphaFoldDB" id="A0AA87ZVH9"/>
<organism evidence="1 2">
    <name type="scientific">Ficus carica</name>
    <name type="common">Common fig</name>
    <dbReference type="NCBI Taxonomy" id="3494"/>
    <lineage>
        <taxon>Eukaryota</taxon>
        <taxon>Viridiplantae</taxon>
        <taxon>Streptophyta</taxon>
        <taxon>Embryophyta</taxon>
        <taxon>Tracheophyta</taxon>
        <taxon>Spermatophyta</taxon>
        <taxon>Magnoliopsida</taxon>
        <taxon>eudicotyledons</taxon>
        <taxon>Gunneridae</taxon>
        <taxon>Pentapetalae</taxon>
        <taxon>rosids</taxon>
        <taxon>fabids</taxon>
        <taxon>Rosales</taxon>
        <taxon>Moraceae</taxon>
        <taxon>Ficeae</taxon>
        <taxon>Ficus</taxon>
    </lineage>
</organism>
<gene>
    <name evidence="1" type="ORF">TIFTF001_009572</name>
</gene>